<gene>
    <name evidence="3" type="ORF">HMPREF9446_00865</name>
</gene>
<dbReference type="InterPro" id="IPR024361">
    <property type="entry name" value="BACON"/>
</dbReference>
<feature type="domain" description="BACON" evidence="2">
    <location>
        <begin position="246"/>
        <end position="304"/>
    </location>
</feature>
<accession>F3PQ73</accession>
<dbReference type="SUPFAM" id="SSF48452">
    <property type="entry name" value="TPR-like"/>
    <property type="match status" value="1"/>
</dbReference>
<protein>
    <submittedName>
        <fullName evidence="3">Conserved domain protein</fullName>
    </submittedName>
</protein>
<name>F3PQ73_9BACE</name>
<sequence>MKCVGQLLCCFLLSVACSDDAIEEQSSITLPPETEEIFEKGVNFTTTAGTRSLAFEATEDWEITTAATRNGETWYRVYPLSGGPGKAEISISVDENEGYDERSVAITINAGKTNKTLMISQKPKEALLVTSNRMEMKQEGGTLNIEVKANVEYKAVIADDCQSWIKPSTASTRGLTTTTASFTISPNEERVKREGKIYITDGKLTEEIDVYQHGGDIVLLNENEYPVGDRGETIKVELRSNCAYGVKMPDVDWMKEATLTRGMSSHTVYYTISANEKSEARRAKIIFYDKDNTSIADTLTVIQAQKDAVVIDAKSIELKSPNDTIISIDVNANVEVEVRPADTCQWITESTATRGLQLRKIYLKAARNESFAPRRGRVLVKSKNGNECDTLKIWQAGKPTSVKLEEAALNVPKEGGTYRIKVDADVAVAMKQWQVLEPESGYLDRDPIDQVTDEEFWSSALFYYENKAGISYEAALSADGQYLEIKVNPALSSQQAASVIVTIYGEHENKEAKLTITQEPDPTKVVRLRLAKLGQQVFAGILDQSYTALKQVYTQEEAYSRQGEQEQIYNEWRAFINHELTADNSRVAGARNLCYSAINRMLFMKYGVQISKQEELTPTDSTFVMALLDMQRFILHYQMGNIWGQAVCLDEYSTSLEGTNSPAMTKKELLLHFTDPLLLLREYLPAEKSALATADDYFFPSRDFPSLLLARIYVEQNKYAEAKALLTEIVNSGKYKLGDMIYVMPNPNGTRTPRGVQSFEYVSDICFSYVEVMLMLSECEKRLGNIARAEEYLNTVVIANVGTPAYPSNVELAKTRSTDDFINRLADVWQIQLKGTGTYFAFMKRNGIAEERLNVPAWRLLFPIPMDEINTSPVVKQNPGY</sequence>
<dbReference type="EMBL" id="AFBN01000013">
    <property type="protein sequence ID" value="EGF59115.1"/>
    <property type="molecule type" value="Genomic_DNA"/>
</dbReference>
<dbReference type="Pfam" id="PF13004">
    <property type="entry name" value="BACON"/>
    <property type="match status" value="3"/>
</dbReference>
<dbReference type="eggNOG" id="COG5492">
    <property type="taxonomic scope" value="Bacteria"/>
</dbReference>
<organism evidence="3 4">
    <name type="scientific">Bacteroides fluxus YIT 12057</name>
    <dbReference type="NCBI Taxonomy" id="763034"/>
    <lineage>
        <taxon>Bacteria</taxon>
        <taxon>Pseudomonadati</taxon>
        <taxon>Bacteroidota</taxon>
        <taxon>Bacteroidia</taxon>
        <taxon>Bacteroidales</taxon>
        <taxon>Bacteroidaceae</taxon>
        <taxon>Bacteroides</taxon>
    </lineage>
</organism>
<feature type="chain" id="PRO_5003301687" evidence="1">
    <location>
        <begin position="22"/>
        <end position="881"/>
    </location>
</feature>
<dbReference type="CDD" id="cd14948">
    <property type="entry name" value="BACON"/>
    <property type="match status" value="3"/>
</dbReference>
<dbReference type="InterPro" id="IPR013783">
    <property type="entry name" value="Ig-like_fold"/>
</dbReference>
<dbReference type="AlphaFoldDB" id="F3PQ73"/>
<evidence type="ECO:0000256" key="1">
    <source>
        <dbReference type="SAM" id="SignalP"/>
    </source>
</evidence>
<reference evidence="3 4" key="1">
    <citation type="submission" date="2011-02" db="EMBL/GenBank/DDBJ databases">
        <authorList>
            <person name="Weinstock G."/>
            <person name="Sodergren E."/>
            <person name="Clifton S."/>
            <person name="Fulton L."/>
            <person name="Fulton B."/>
            <person name="Courtney L."/>
            <person name="Fronick C."/>
            <person name="Harrison M."/>
            <person name="Strong C."/>
            <person name="Farmer C."/>
            <person name="Delahaunty K."/>
            <person name="Markovic C."/>
            <person name="Hall O."/>
            <person name="Minx P."/>
            <person name="Tomlinson C."/>
            <person name="Mitreva M."/>
            <person name="Hou S."/>
            <person name="Chen J."/>
            <person name="Wollam A."/>
            <person name="Pepin K.H."/>
            <person name="Johnson M."/>
            <person name="Bhonagiri V."/>
            <person name="Zhang X."/>
            <person name="Suruliraj S."/>
            <person name="Warren W."/>
            <person name="Chinwalla A."/>
            <person name="Mardis E.R."/>
            <person name="Wilson R.K."/>
        </authorList>
    </citation>
    <scope>NUCLEOTIDE SEQUENCE [LARGE SCALE GENOMIC DNA]</scope>
    <source>
        <strain evidence="3 4">YIT 12057</strain>
    </source>
</reference>
<proteinExistence type="predicted"/>
<dbReference type="InterPro" id="IPR011990">
    <property type="entry name" value="TPR-like_helical_dom_sf"/>
</dbReference>
<evidence type="ECO:0000313" key="4">
    <source>
        <dbReference type="Proteomes" id="UP000003416"/>
    </source>
</evidence>
<dbReference type="HOGENOM" id="CLU_015759_0_0_10"/>
<feature type="domain" description="BACON" evidence="2">
    <location>
        <begin position="69"/>
        <end position="122"/>
    </location>
</feature>
<comment type="caution">
    <text evidence="3">The sequence shown here is derived from an EMBL/GenBank/DDBJ whole genome shotgun (WGS) entry which is preliminary data.</text>
</comment>
<dbReference type="Proteomes" id="UP000003416">
    <property type="component" value="Unassembled WGS sequence"/>
</dbReference>
<feature type="domain" description="BACON" evidence="2">
    <location>
        <begin position="161"/>
        <end position="212"/>
    </location>
</feature>
<keyword evidence="1" id="KW-0732">Signal</keyword>
<dbReference type="Gene3D" id="1.25.40.390">
    <property type="match status" value="2"/>
</dbReference>
<dbReference type="STRING" id="763034.HMPREF9446_00865"/>
<feature type="signal peptide" evidence="1">
    <location>
        <begin position="1"/>
        <end position="21"/>
    </location>
</feature>
<dbReference type="PROSITE" id="PS51257">
    <property type="entry name" value="PROKAR_LIPOPROTEIN"/>
    <property type="match status" value="1"/>
</dbReference>
<dbReference type="Gene3D" id="2.60.40.10">
    <property type="entry name" value="Immunoglobulins"/>
    <property type="match status" value="4"/>
</dbReference>
<keyword evidence="4" id="KW-1185">Reference proteome</keyword>
<evidence type="ECO:0000259" key="2">
    <source>
        <dbReference type="Pfam" id="PF13004"/>
    </source>
</evidence>
<evidence type="ECO:0000313" key="3">
    <source>
        <dbReference type="EMBL" id="EGF59115.1"/>
    </source>
</evidence>